<dbReference type="KEGG" id="cok:COCCU_11160"/>
<protein>
    <submittedName>
        <fullName evidence="1">Uncharacterized protein</fullName>
    </submittedName>
</protein>
<dbReference type="EMBL" id="CP046455">
    <property type="protein sequence ID" value="QGU08144.1"/>
    <property type="molecule type" value="Genomic_DNA"/>
</dbReference>
<dbReference type="RefSeq" id="WP_156231555.1">
    <property type="nucleotide sequence ID" value="NZ_CP046455.1"/>
</dbReference>
<dbReference type="Proteomes" id="UP000424462">
    <property type="component" value="Chromosome"/>
</dbReference>
<proteinExistence type="predicted"/>
<evidence type="ECO:0000313" key="2">
    <source>
        <dbReference type="Proteomes" id="UP000424462"/>
    </source>
</evidence>
<dbReference type="AlphaFoldDB" id="A0A6B8W3N3"/>
<gene>
    <name evidence="1" type="ORF">COCCU_11160</name>
</gene>
<sequence length="222" mass="25282">MSGFWGKLFRRRQGDDTTLLSQKRSTLAISRAQAYARERGWVFTEQQEQVLSDTLQNLSQFGFHPGTPIDIAYVAYHCQGGLARFMAQPCRELLKLRGPELEPLFNRVLLPDVYAPGEEDAYVDLLWEAVSAAETSEYLSNVSATMDFSHTRRGTLSYTFAQRRVTHHIRLHLPHGDPDVVAEIAANISPAHFDLISDGESFYCWVRSRSTRDFLALLQEEE</sequence>
<keyword evidence="2" id="KW-1185">Reference proteome</keyword>
<accession>A0A6B8W3N3</accession>
<evidence type="ECO:0000313" key="1">
    <source>
        <dbReference type="EMBL" id="QGU08144.1"/>
    </source>
</evidence>
<name>A0A6B8W3N3_9CORY</name>
<reference evidence="1 2" key="1">
    <citation type="submission" date="2019-11" db="EMBL/GenBank/DDBJ databases">
        <title>Complete genome sequence of Corynebacterium kalinowskii 1959, a novel Corynebacterium species isolated from soil of a small paddock in Vilsendorf, Germany.</title>
        <authorList>
            <person name="Schaffert L."/>
            <person name="Ruwe M."/>
            <person name="Milse J."/>
            <person name="Hanuschka K."/>
            <person name="Ortseifen V."/>
            <person name="Droste J."/>
            <person name="Brandt D."/>
            <person name="Schlueter L."/>
            <person name="Kutter Y."/>
            <person name="Vinke S."/>
            <person name="Viehoefer P."/>
            <person name="Jacob L."/>
            <person name="Luebke N.-C."/>
            <person name="Schulte-Berndt E."/>
            <person name="Hain C."/>
            <person name="Linder M."/>
            <person name="Schmidt P."/>
            <person name="Wollenschlaeger L."/>
            <person name="Luttermann T."/>
            <person name="Thieme E."/>
            <person name="Hassa J."/>
            <person name="Haak M."/>
            <person name="Wittchen M."/>
            <person name="Mentz A."/>
            <person name="Persicke M."/>
            <person name="Busche T."/>
            <person name="Ruckert C."/>
        </authorList>
    </citation>
    <scope>NUCLEOTIDE SEQUENCE [LARGE SCALE GENOMIC DNA]</scope>
    <source>
        <strain evidence="1 2">2039</strain>
    </source>
</reference>
<organism evidence="1 2">
    <name type="scientific">Corynebacterium occultum</name>
    <dbReference type="NCBI Taxonomy" id="2675219"/>
    <lineage>
        <taxon>Bacteria</taxon>
        <taxon>Bacillati</taxon>
        <taxon>Actinomycetota</taxon>
        <taxon>Actinomycetes</taxon>
        <taxon>Mycobacteriales</taxon>
        <taxon>Corynebacteriaceae</taxon>
        <taxon>Corynebacterium</taxon>
    </lineage>
</organism>